<dbReference type="AlphaFoldDB" id="A0A517VWD7"/>
<dbReference type="KEGG" id="gaw:V144x_27920"/>
<sequence length="305" mass="34941">MSSNSQPTLVSRVHQHLLAKLASDELSKGTHLNATTLARELGTSRTTIRKAIDQLIQDKWVEIDERRHPVVVKIPTNGAVPTDETFEFKNQTERTYREIQEKVLRGEYLPGQTVRAQDLVKEFSVSLITVRQALDWLCKDGMFVRIPRRGWQIVSLTVSEITDLYHCRLLLEPVALKEAMKHITNETIDRLEAECDAVIAANGNISRYERLDNDMRFHRTLVESTGSQTLLEVIAPLIRKRFAFKGQFSSQHQPHTYAIEHKSILQAIRKRDLKLATKCLTAHISRALNTHIETYENVPNQENSN</sequence>
<dbReference type="GO" id="GO:0003700">
    <property type="term" value="F:DNA-binding transcription factor activity"/>
    <property type="evidence" value="ECO:0007669"/>
    <property type="project" value="InterPro"/>
</dbReference>
<dbReference type="RefSeq" id="WP_144985683.1">
    <property type="nucleotide sequence ID" value="NZ_CP037920.1"/>
</dbReference>
<evidence type="ECO:0000256" key="2">
    <source>
        <dbReference type="ARBA" id="ARBA00023125"/>
    </source>
</evidence>
<dbReference type="Gene3D" id="1.20.120.530">
    <property type="entry name" value="GntR ligand-binding domain-like"/>
    <property type="match status" value="1"/>
</dbReference>
<dbReference type="SUPFAM" id="SSF46785">
    <property type="entry name" value="Winged helix' DNA-binding domain"/>
    <property type="match status" value="2"/>
</dbReference>
<evidence type="ECO:0000313" key="5">
    <source>
        <dbReference type="EMBL" id="QDT97319.1"/>
    </source>
</evidence>
<dbReference type="InterPro" id="IPR036390">
    <property type="entry name" value="WH_DNA-bd_sf"/>
</dbReference>
<dbReference type="PANTHER" id="PTHR43537:SF5">
    <property type="entry name" value="UXU OPERON TRANSCRIPTIONAL REGULATOR"/>
    <property type="match status" value="1"/>
</dbReference>
<dbReference type="SUPFAM" id="SSF48008">
    <property type="entry name" value="GntR ligand-binding domain-like"/>
    <property type="match status" value="1"/>
</dbReference>
<feature type="domain" description="HTH gntR-type" evidence="4">
    <location>
        <begin position="7"/>
        <end position="74"/>
    </location>
</feature>
<dbReference type="Proteomes" id="UP000318704">
    <property type="component" value="Chromosome"/>
</dbReference>
<dbReference type="GO" id="GO:0003677">
    <property type="term" value="F:DNA binding"/>
    <property type="evidence" value="ECO:0007669"/>
    <property type="project" value="UniProtKB-KW"/>
</dbReference>
<reference evidence="5 6" key="1">
    <citation type="submission" date="2019-03" db="EMBL/GenBank/DDBJ databases">
        <title>Deep-cultivation of Planctomycetes and their phenomic and genomic characterization uncovers novel biology.</title>
        <authorList>
            <person name="Wiegand S."/>
            <person name="Jogler M."/>
            <person name="Boedeker C."/>
            <person name="Pinto D."/>
            <person name="Vollmers J."/>
            <person name="Rivas-Marin E."/>
            <person name="Kohn T."/>
            <person name="Peeters S.H."/>
            <person name="Heuer A."/>
            <person name="Rast P."/>
            <person name="Oberbeckmann S."/>
            <person name="Bunk B."/>
            <person name="Jeske O."/>
            <person name="Meyerdierks A."/>
            <person name="Storesund J.E."/>
            <person name="Kallscheuer N."/>
            <person name="Luecker S."/>
            <person name="Lage O.M."/>
            <person name="Pohl T."/>
            <person name="Merkel B.J."/>
            <person name="Hornburger P."/>
            <person name="Mueller R.-W."/>
            <person name="Bruemmer F."/>
            <person name="Labrenz M."/>
            <person name="Spormann A.M."/>
            <person name="Op den Camp H."/>
            <person name="Overmann J."/>
            <person name="Amann R."/>
            <person name="Jetten M.S.M."/>
            <person name="Mascher T."/>
            <person name="Medema M.H."/>
            <person name="Devos D.P."/>
            <person name="Kaster A.-K."/>
            <person name="Ovreas L."/>
            <person name="Rohde M."/>
            <person name="Galperin M.Y."/>
            <person name="Jogler C."/>
        </authorList>
    </citation>
    <scope>NUCLEOTIDE SEQUENCE [LARGE SCALE GENOMIC DNA]</scope>
    <source>
        <strain evidence="5 6">V144</strain>
    </source>
</reference>
<protein>
    <submittedName>
        <fullName evidence="5">HTH-type transcriptional repressor CsiR</fullName>
    </submittedName>
</protein>
<dbReference type="SMART" id="SM00895">
    <property type="entry name" value="FCD"/>
    <property type="match status" value="1"/>
</dbReference>
<keyword evidence="2" id="KW-0238">DNA-binding</keyword>
<organism evidence="5 6">
    <name type="scientific">Gimesia aquarii</name>
    <dbReference type="NCBI Taxonomy" id="2527964"/>
    <lineage>
        <taxon>Bacteria</taxon>
        <taxon>Pseudomonadati</taxon>
        <taxon>Planctomycetota</taxon>
        <taxon>Planctomycetia</taxon>
        <taxon>Planctomycetales</taxon>
        <taxon>Planctomycetaceae</taxon>
        <taxon>Gimesia</taxon>
    </lineage>
</organism>
<keyword evidence="3" id="KW-0804">Transcription</keyword>
<name>A0A517VWD7_9PLAN</name>
<dbReference type="Gene3D" id="1.10.10.10">
    <property type="entry name" value="Winged helix-like DNA-binding domain superfamily/Winged helix DNA-binding domain"/>
    <property type="match status" value="2"/>
</dbReference>
<dbReference type="InterPro" id="IPR000524">
    <property type="entry name" value="Tscrpt_reg_HTH_GntR"/>
</dbReference>
<proteinExistence type="predicted"/>
<dbReference type="InterPro" id="IPR036388">
    <property type="entry name" value="WH-like_DNA-bd_sf"/>
</dbReference>
<feature type="domain" description="HTH gntR-type" evidence="4">
    <location>
        <begin position="89"/>
        <end position="156"/>
    </location>
</feature>
<dbReference type="InterPro" id="IPR008920">
    <property type="entry name" value="TF_FadR/GntR_C"/>
</dbReference>
<evidence type="ECO:0000259" key="4">
    <source>
        <dbReference type="PROSITE" id="PS50949"/>
    </source>
</evidence>
<dbReference type="Pfam" id="PF00392">
    <property type="entry name" value="GntR"/>
    <property type="match status" value="2"/>
</dbReference>
<dbReference type="PANTHER" id="PTHR43537">
    <property type="entry name" value="TRANSCRIPTIONAL REGULATOR, GNTR FAMILY"/>
    <property type="match status" value="1"/>
</dbReference>
<evidence type="ECO:0000313" key="6">
    <source>
        <dbReference type="Proteomes" id="UP000318704"/>
    </source>
</evidence>
<dbReference type="InterPro" id="IPR011711">
    <property type="entry name" value="GntR_C"/>
</dbReference>
<dbReference type="SMART" id="SM00345">
    <property type="entry name" value="HTH_GNTR"/>
    <property type="match status" value="2"/>
</dbReference>
<dbReference type="PROSITE" id="PS50949">
    <property type="entry name" value="HTH_GNTR"/>
    <property type="match status" value="2"/>
</dbReference>
<gene>
    <name evidence="5" type="primary">csiR</name>
    <name evidence="5" type="ORF">V144x_27920</name>
</gene>
<dbReference type="Pfam" id="PF07729">
    <property type="entry name" value="FCD"/>
    <property type="match status" value="1"/>
</dbReference>
<keyword evidence="1" id="KW-0805">Transcription regulation</keyword>
<dbReference type="EMBL" id="CP037920">
    <property type="protein sequence ID" value="QDT97319.1"/>
    <property type="molecule type" value="Genomic_DNA"/>
</dbReference>
<evidence type="ECO:0000256" key="1">
    <source>
        <dbReference type="ARBA" id="ARBA00023015"/>
    </source>
</evidence>
<evidence type="ECO:0000256" key="3">
    <source>
        <dbReference type="ARBA" id="ARBA00023163"/>
    </source>
</evidence>
<accession>A0A517VWD7</accession>